<feature type="region of interest" description="Disordered" evidence="1">
    <location>
        <begin position="1"/>
        <end position="30"/>
    </location>
</feature>
<protein>
    <submittedName>
        <fullName evidence="2">Uncharacterized protein</fullName>
    </submittedName>
</protein>
<accession>A0ABN9VV25</accession>
<keyword evidence="3" id="KW-1185">Reference proteome</keyword>
<feature type="region of interest" description="Disordered" evidence="1">
    <location>
        <begin position="192"/>
        <end position="247"/>
    </location>
</feature>
<evidence type="ECO:0000313" key="2">
    <source>
        <dbReference type="EMBL" id="CAK0877437.1"/>
    </source>
</evidence>
<proteinExistence type="predicted"/>
<dbReference type="EMBL" id="CAUYUJ010017738">
    <property type="protein sequence ID" value="CAK0877437.1"/>
    <property type="molecule type" value="Genomic_DNA"/>
</dbReference>
<feature type="region of interest" description="Disordered" evidence="1">
    <location>
        <begin position="99"/>
        <end position="135"/>
    </location>
</feature>
<comment type="caution">
    <text evidence="2">The sequence shown here is derived from an EMBL/GenBank/DDBJ whole genome shotgun (WGS) entry which is preliminary data.</text>
</comment>
<evidence type="ECO:0000313" key="3">
    <source>
        <dbReference type="Proteomes" id="UP001189429"/>
    </source>
</evidence>
<name>A0ABN9VV25_9DINO</name>
<gene>
    <name evidence="2" type="ORF">PCOR1329_LOCUS61499</name>
</gene>
<sequence length="247" mass="27171">MRIRSDTKNLGKNGGSSRKDGEPHPRLRTSQAYVTASARGQAPHTFVNIYVHERQSIEQSRVRQHASSTFVRVASGKKPQRTTELRYCRVLPEISRRPEKPLGVPVDEVSCGRGGREGEGEEEEEEEGGGKQQHCETIVAHERKSPMGTYTYVPSAWKSCPGAWERGGLDAEHGVNDLRTPFPQDPRCAAVSRAGRFQESSPAERYADKARTTLAQQSSSGHVRFPAPAPKPTRLSAGWRAGLADDG</sequence>
<evidence type="ECO:0000256" key="1">
    <source>
        <dbReference type="SAM" id="MobiDB-lite"/>
    </source>
</evidence>
<organism evidence="2 3">
    <name type="scientific">Prorocentrum cordatum</name>
    <dbReference type="NCBI Taxonomy" id="2364126"/>
    <lineage>
        <taxon>Eukaryota</taxon>
        <taxon>Sar</taxon>
        <taxon>Alveolata</taxon>
        <taxon>Dinophyceae</taxon>
        <taxon>Prorocentrales</taxon>
        <taxon>Prorocentraceae</taxon>
        <taxon>Prorocentrum</taxon>
    </lineage>
</organism>
<dbReference type="Proteomes" id="UP001189429">
    <property type="component" value="Unassembled WGS sequence"/>
</dbReference>
<reference evidence="2" key="1">
    <citation type="submission" date="2023-10" db="EMBL/GenBank/DDBJ databases">
        <authorList>
            <person name="Chen Y."/>
            <person name="Shah S."/>
            <person name="Dougan E. K."/>
            <person name="Thang M."/>
            <person name="Chan C."/>
        </authorList>
    </citation>
    <scope>NUCLEOTIDE SEQUENCE [LARGE SCALE GENOMIC DNA]</scope>
</reference>